<dbReference type="AlphaFoldDB" id="A0A2H0VB57"/>
<comment type="caution">
    <text evidence="3">The sequence shown here is derived from an EMBL/GenBank/DDBJ whole genome shotgun (WGS) entry which is preliminary data.</text>
</comment>
<feature type="signal peptide" evidence="1">
    <location>
        <begin position="1"/>
        <end position="20"/>
    </location>
</feature>
<keyword evidence="1" id="KW-0732">Signal</keyword>
<dbReference type="Pfam" id="PF18962">
    <property type="entry name" value="Por_Secre_tail"/>
    <property type="match status" value="1"/>
</dbReference>
<evidence type="ECO:0000259" key="2">
    <source>
        <dbReference type="Pfam" id="PF18962"/>
    </source>
</evidence>
<protein>
    <recommendedName>
        <fullName evidence="2">Secretion system C-terminal sorting domain-containing protein</fullName>
    </recommendedName>
</protein>
<dbReference type="InterPro" id="IPR018247">
    <property type="entry name" value="EF_Hand_1_Ca_BS"/>
</dbReference>
<reference evidence="4" key="1">
    <citation type="submission" date="2017-09" db="EMBL/GenBank/DDBJ databases">
        <title>Depth-based differentiation of microbial function through sediment-hosted aquifers and enrichment of novel symbionts in the deep terrestrial subsurface.</title>
        <authorList>
            <person name="Probst A.J."/>
            <person name="Ladd B."/>
            <person name="Jarett J.K."/>
            <person name="Geller-Mcgrath D.E."/>
            <person name="Sieber C.M.K."/>
            <person name="Emerson J.B."/>
            <person name="Anantharaman K."/>
            <person name="Thomas B.C."/>
            <person name="Malmstrom R."/>
            <person name="Stieglmeier M."/>
            <person name="Klingl A."/>
            <person name="Woyke T."/>
            <person name="Ryan C.M."/>
            <person name="Banfield J.F."/>
        </authorList>
    </citation>
    <scope>NUCLEOTIDE SEQUENCE [LARGE SCALE GENOMIC DNA]</scope>
</reference>
<evidence type="ECO:0000313" key="3">
    <source>
        <dbReference type="EMBL" id="PIR95599.1"/>
    </source>
</evidence>
<feature type="domain" description="Secretion system C-terminal sorting" evidence="2">
    <location>
        <begin position="346"/>
        <end position="421"/>
    </location>
</feature>
<accession>A0A2H0VB57</accession>
<dbReference type="PROSITE" id="PS00018">
    <property type="entry name" value="EF_HAND_1"/>
    <property type="match status" value="1"/>
</dbReference>
<evidence type="ECO:0000313" key="4">
    <source>
        <dbReference type="Proteomes" id="UP000229972"/>
    </source>
</evidence>
<dbReference type="NCBIfam" id="TIGR04183">
    <property type="entry name" value="Por_Secre_tail"/>
    <property type="match status" value="1"/>
</dbReference>
<evidence type="ECO:0000256" key="1">
    <source>
        <dbReference type="SAM" id="SignalP"/>
    </source>
</evidence>
<dbReference type="Gene3D" id="2.60.40.4070">
    <property type="match status" value="1"/>
</dbReference>
<dbReference type="EMBL" id="PFAL01000015">
    <property type="protein sequence ID" value="PIR95599.1"/>
    <property type="molecule type" value="Genomic_DNA"/>
</dbReference>
<proteinExistence type="predicted"/>
<dbReference type="InterPro" id="IPR026444">
    <property type="entry name" value="Secre_tail"/>
</dbReference>
<sequence>MKKLFFLLFLLCLSTINVWAQFEVKLYPTNQPDTLFVLPGEFWAIQHGIQSVNNYDFYAIEAYTDLWQYREKSLPGSFYFHMNGQYAFEKDTSGTFSYGVYDQDGTYWAKLRWLPNYSSAAQAWLYLWVIEGCSGLEVGESARAYVFGMAGDSAGTRSSDAKYQYLIGIDGICGDINQDGTVNEDDVTIGLNGLDNMSMLDWYGRFTNTGINYGLGRVFFSQPDITSLAMINIWIHDHNDPAVKDLGIGELMSVRSKKITPASYKKTLTDNNLNVVTQAFAVMVTTVLPNGEIWSQSAPVKDGQINFNIPDPGLEYRVEAISLPASITDIDRELEIPTEFNLGQNYPNPFNPSTIISFSLPQSGNALLKVYNLLGQVVAVLVDEELTAGYHNINFDASRLAAGVYIYTLEAGQFHTTKKMILIK</sequence>
<organism evidence="3 4">
    <name type="scientific">Candidatus Falkowbacteria bacterium CG10_big_fil_rev_8_21_14_0_10_37_18</name>
    <dbReference type="NCBI Taxonomy" id="1974562"/>
    <lineage>
        <taxon>Bacteria</taxon>
        <taxon>Candidatus Falkowiibacteriota</taxon>
    </lineage>
</organism>
<name>A0A2H0VB57_9BACT</name>
<gene>
    <name evidence="3" type="ORF">COT93_01565</name>
</gene>
<feature type="chain" id="PRO_5013695281" description="Secretion system C-terminal sorting domain-containing protein" evidence="1">
    <location>
        <begin position="21"/>
        <end position="424"/>
    </location>
</feature>
<dbReference type="Proteomes" id="UP000229972">
    <property type="component" value="Unassembled WGS sequence"/>
</dbReference>